<proteinExistence type="predicted"/>
<evidence type="ECO:0000259" key="4">
    <source>
        <dbReference type="PROSITE" id="PS50011"/>
    </source>
</evidence>
<feature type="compositionally biased region" description="Acidic residues" evidence="1">
    <location>
        <begin position="253"/>
        <end position="263"/>
    </location>
</feature>
<evidence type="ECO:0000256" key="1">
    <source>
        <dbReference type="SAM" id="MobiDB-lite"/>
    </source>
</evidence>
<reference evidence="5" key="1">
    <citation type="submission" date="2021-12" db="EMBL/GenBank/DDBJ databases">
        <title>Prjna785345.</title>
        <authorList>
            <person name="Rujirawat T."/>
            <person name="Krajaejun T."/>
        </authorList>
    </citation>
    <scope>NUCLEOTIDE SEQUENCE</scope>
    <source>
        <strain evidence="5">Pi057C3</strain>
    </source>
</reference>
<dbReference type="GO" id="GO:0004674">
    <property type="term" value="F:protein serine/threonine kinase activity"/>
    <property type="evidence" value="ECO:0007669"/>
    <property type="project" value="TreeGrafter"/>
</dbReference>
<protein>
    <recommendedName>
        <fullName evidence="4">Protein kinase domain-containing protein</fullName>
    </recommendedName>
</protein>
<keyword evidence="2" id="KW-0472">Membrane</keyword>
<sequence>MVATSLPRWLLLYVLGLGVLLQADVSAAQRDPNECPAFYHDVRTNSDNAAAMDECTRKSKYSFQDMRPLDAAALGIMCPEPSCKKTFERILALNLQACIYRGGPIDVDWDRDIVRPWKTCGSQPASPVTSAAPTPRPPSRTPALAPGTDTPSTDSPDPAEASRPTRAPAPTRTRSAPSPSEVLVSDPAGGPSPTPRAARSKAPRATLPDQGAAPLEEDESGQSSTAPGTGTTRPKTGTRRPSAPIAANREEGSQEDESLELMDESPGSQPSPERNAKKANTPTTPVVVVKHEGSSNTTLVATTVSICVGVLFLVALVALAIRRRRSIGDGSETGTLRDPILPSSVAQNTPTMLLLNCMLSAFYVPRTALKDVKMIGVGSHGVAFLVLHQDGRLLASKRMLSSQVSSHRLDDFVKEIQIASSLRHHAIVQFVGASWTDNTDLQALFEFLPNGDLWSYLETSTTRVWSREKTQLALDIAEALAYAHAHQPPVLHQNLKARNVLLTTDFRAKVTDFAVSRFLTTDGTAKDATATARWTAPELIASATAQPTPTKASDMYSFGVLLSEMDTHRVPFADVRRPDGGPLKDSALKRLIASGELQPALSASCPPRVAELARRCLARDPDKRPTAAEASVVLRQLLARSAAAPTRELSTL</sequence>
<dbReference type="Gene3D" id="1.10.510.10">
    <property type="entry name" value="Transferase(Phosphotransferase) domain 1"/>
    <property type="match status" value="1"/>
</dbReference>
<accession>A0AAD5LF96</accession>
<dbReference type="Pfam" id="PF00069">
    <property type="entry name" value="Pkinase"/>
    <property type="match status" value="1"/>
</dbReference>
<feature type="compositionally biased region" description="Low complexity" evidence="1">
    <location>
        <begin position="225"/>
        <end position="241"/>
    </location>
</feature>
<evidence type="ECO:0000256" key="3">
    <source>
        <dbReference type="SAM" id="SignalP"/>
    </source>
</evidence>
<dbReference type="SUPFAM" id="SSF48647">
    <property type="entry name" value="Fungal elicitin"/>
    <property type="match status" value="1"/>
</dbReference>
<keyword evidence="2" id="KW-0812">Transmembrane</keyword>
<keyword evidence="3" id="KW-0732">Signal</keyword>
<dbReference type="InterPro" id="IPR051681">
    <property type="entry name" value="Ser/Thr_Kinases-Pseudokinases"/>
</dbReference>
<dbReference type="InterPro" id="IPR000719">
    <property type="entry name" value="Prot_kinase_dom"/>
</dbReference>
<dbReference type="InterPro" id="IPR011009">
    <property type="entry name" value="Kinase-like_dom_sf"/>
</dbReference>
<dbReference type="GO" id="GO:0005576">
    <property type="term" value="C:extracellular region"/>
    <property type="evidence" value="ECO:0007669"/>
    <property type="project" value="InterPro"/>
</dbReference>
<feature type="compositionally biased region" description="Low complexity" evidence="1">
    <location>
        <begin position="161"/>
        <end position="180"/>
    </location>
</feature>
<dbReference type="InterPro" id="IPR036470">
    <property type="entry name" value="Elicitin_sf"/>
</dbReference>
<dbReference type="GO" id="GO:0005524">
    <property type="term" value="F:ATP binding"/>
    <property type="evidence" value="ECO:0007669"/>
    <property type="project" value="InterPro"/>
</dbReference>
<feature type="signal peptide" evidence="3">
    <location>
        <begin position="1"/>
        <end position="27"/>
    </location>
</feature>
<keyword evidence="6" id="KW-1185">Reference proteome</keyword>
<feature type="domain" description="Protein kinase" evidence="4">
    <location>
        <begin position="369"/>
        <end position="638"/>
    </location>
</feature>
<keyword evidence="2" id="KW-1133">Transmembrane helix</keyword>
<feature type="chain" id="PRO_5041964245" description="Protein kinase domain-containing protein" evidence="3">
    <location>
        <begin position="28"/>
        <end position="652"/>
    </location>
</feature>
<feature type="compositionally biased region" description="Polar residues" evidence="1">
    <location>
        <begin position="266"/>
        <end position="283"/>
    </location>
</feature>
<dbReference type="EMBL" id="JAKCXM010000314">
    <property type="protein sequence ID" value="KAJ0396016.1"/>
    <property type="molecule type" value="Genomic_DNA"/>
</dbReference>
<dbReference type="Proteomes" id="UP001209570">
    <property type="component" value="Unassembled WGS sequence"/>
</dbReference>
<feature type="transmembrane region" description="Helical" evidence="2">
    <location>
        <begin position="299"/>
        <end position="321"/>
    </location>
</feature>
<dbReference type="PANTHER" id="PTHR44329">
    <property type="entry name" value="SERINE/THREONINE-PROTEIN KINASE TNNI3K-RELATED"/>
    <property type="match status" value="1"/>
</dbReference>
<evidence type="ECO:0000256" key="2">
    <source>
        <dbReference type="SAM" id="Phobius"/>
    </source>
</evidence>
<feature type="region of interest" description="Disordered" evidence="1">
    <location>
        <begin position="119"/>
        <end position="283"/>
    </location>
</feature>
<comment type="caution">
    <text evidence="5">The sequence shown here is derived from an EMBL/GenBank/DDBJ whole genome shotgun (WGS) entry which is preliminary data.</text>
</comment>
<organism evidence="5 6">
    <name type="scientific">Pythium insidiosum</name>
    <name type="common">Pythiosis disease agent</name>
    <dbReference type="NCBI Taxonomy" id="114742"/>
    <lineage>
        <taxon>Eukaryota</taxon>
        <taxon>Sar</taxon>
        <taxon>Stramenopiles</taxon>
        <taxon>Oomycota</taxon>
        <taxon>Peronosporomycetes</taxon>
        <taxon>Pythiales</taxon>
        <taxon>Pythiaceae</taxon>
        <taxon>Pythium</taxon>
    </lineage>
</organism>
<gene>
    <name evidence="5" type="ORF">P43SY_009746</name>
</gene>
<feature type="compositionally biased region" description="Low complexity" evidence="1">
    <location>
        <begin position="124"/>
        <end position="133"/>
    </location>
</feature>
<dbReference type="PROSITE" id="PS50011">
    <property type="entry name" value="PROTEIN_KINASE_DOM"/>
    <property type="match status" value="1"/>
</dbReference>
<name>A0AAD5LF96_PYTIN</name>
<dbReference type="PANTHER" id="PTHR44329:SF214">
    <property type="entry name" value="PROTEIN KINASE DOMAIN-CONTAINING PROTEIN"/>
    <property type="match status" value="1"/>
</dbReference>
<evidence type="ECO:0000313" key="5">
    <source>
        <dbReference type="EMBL" id="KAJ0396016.1"/>
    </source>
</evidence>
<evidence type="ECO:0000313" key="6">
    <source>
        <dbReference type="Proteomes" id="UP001209570"/>
    </source>
</evidence>
<dbReference type="AlphaFoldDB" id="A0AAD5LF96"/>
<dbReference type="SUPFAM" id="SSF56112">
    <property type="entry name" value="Protein kinase-like (PK-like)"/>
    <property type="match status" value="1"/>
</dbReference>